<evidence type="ECO:0000313" key="1">
    <source>
        <dbReference type="EMBL" id="KAF2621074.1"/>
    </source>
</evidence>
<keyword evidence="1" id="KW-0378">Hydrolase</keyword>
<gene>
    <name evidence="1" type="ORF">BU25DRAFT_484073</name>
</gene>
<accession>A0ACB6RIU3</accession>
<name>A0ACB6RIU3_9PLEO</name>
<comment type="caution">
    <text evidence="1">The sequence shown here is derived from an EMBL/GenBank/DDBJ whole genome shotgun (WGS) entry which is preliminary data.</text>
</comment>
<protein>
    <submittedName>
        <fullName evidence="1">Glycoside hydrolase family 20 protein</fullName>
    </submittedName>
</protein>
<dbReference type="Proteomes" id="UP000799754">
    <property type="component" value="Unassembled WGS sequence"/>
</dbReference>
<evidence type="ECO:0000313" key="2">
    <source>
        <dbReference type="Proteomes" id="UP000799754"/>
    </source>
</evidence>
<dbReference type="EMBL" id="MU006766">
    <property type="protein sequence ID" value="KAF2621074.1"/>
    <property type="molecule type" value="Genomic_DNA"/>
</dbReference>
<keyword evidence="2" id="KW-1185">Reference proteome</keyword>
<organism evidence="1 2">
    <name type="scientific">Macroventuria anomochaeta</name>
    <dbReference type="NCBI Taxonomy" id="301207"/>
    <lineage>
        <taxon>Eukaryota</taxon>
        <taxon>Fungi</taxon>
        <taxon>Dikarya</taxon>
        <taxon>Ascomycota</taxon>
        <taxon>Pezizomycotina</taxon>
        <taxon>Dothideomycetes</taxon>
        <taxon>Pleosporomycetidae</taxon>
        <taxon>Pleosporales</taxon>
        <taxon>Pleosporineae</taxon>
        <taxon>Didymellaceae</taxon>
        <taxon>Macroventuria</taxon>
    </lineage>
</organism>
<sequence>MRFGLLHERLLDITRLLSPPTVATERLVGVPTLPYHLLDYGFTFAADLTEAAGRKIPISEASQGSPSEVFLTLSSPKAFHDAAGRPTSEGYTLHVNTHTITIVGASPLGIWWEQDAPGWKTRGILLDAGRHYHPPQFLIETCAYLSFFKQNMLHLHLSDNMLNLSPPTSKSQLYDSYAAFRLSSNDPQLAGLAKPSNETYTKDQFDLIQRRCAARGVTIILELEASAHALPIVVHIGADEYSSSSFTDSQVVSDYTRLVNELSLMIKRLSGKSVRLWGTFPPSRGAVIDKSISIQHWTFNETNPMFDLIANGYQVLNSDEMFYLVGKIQVVYGITVNLTRVFHGLPNASNNTPRDNSALLGRIAALWNDFGPNATTYSEAYYTLRDGLPTLADKQWGGSLLQNEYESVLPILPANIPGQNLDRKIASVTCEFSNFNFTYAQALGPQKNEWTTIKDKSGNTYDAITNCRLNDALVLERGCVLDTPLCSKGRNFTLTFAVKMSSIAGWLVFTGADSHSRLEKDKTTLVSGGNEYFVNYSFSVGVWTQASLIRAGERTLLKVDNGSTYEFLADVGLYGVQKRTAPIAIEAPLACIGGGSGSGQIHSLVLNTNIA</sequence>
<proteinExistence type="predicted"/>
<reference evidence="1" key="1">
    <citation type="journal article" date="2020" name="Stud. Mycol.">
        <title>101 Dothideomycetes genomes: a test case for predicting lifestyles and emergence of pathogens.</title>
        <authorList>
            <person name="Haridas S."/>
            <person name="Albert R."/>
            <person name="Binder M."/>
            <person name="Bloem J."/>
            <person name="Labutti K."/>
            <person name="Salamov A."/>
            <person name="Andreopoulos B."/>
            <person name="Baker S."/>
            <person name="Barry K."/>
            <person name="Bills G."/>
            <person name="Bluhm B."/>
            <person name="Cannon C."/>
            <person name="Castanera R."/>
            <person name="Culley D."/>
            <person name="Daum C."/>
            <person name="Ezra D."/>
            <person name="Gonzalez J."/>
            <person name="Henrissat B."/>
            <person name="Kuo A."/>
            <person name="Liang C."/>
            <person name="Lipzen A."/>
            <person name="Lutzoni F."/>
            <person name="Magnuson J."/>
            <person name="Mondo S."/>
            <person name="Nolan M."/>
            <person name="Ohm R."/>
            <person name="Pangilinan J."/>
            <person name="Park H.-J."/>
            <person name="Ramirez L."/>
            <person name="Alfaro M."/>
            <person name="Sun H."/>
            <person name="Tritt A."/>
            <person name="Yoshinaga Y."/>
            <person name="Zwiers L.-H."/>
            <person name="Turgeon B."/>
            <person name="Goodwin S."/>
            <person name="Spatafora J."/>
            <person name="Crous P."/>
            <person name="Grigoriev I."/>
        </authorList>
    </citation>
    <scope>NUCLEOTIDE SEQUENCE</scope>
    <source>
        <strain evidence="1">CBS 525.71</strain>
    </source>
</reference>